<comment type="similarity">
    <text evidence="7">Belongs to the binding-protein-dependent transport system permease family.</text>
</comment>
<dbReference type="PANTHER" id="PTHR30151:SF38">
    <property type="entry name" value="ALIPHATIC SULFONATES TRANSPORT PERMEASE PROTEIN SSUC-RELATED"/>
    <property type="match status" value="1"/>
</dbReference>
<evidence type="ECO:0000256" key="4">
    <source>
        <dbReference type="ARBA" id="ARBA00022692"/>
    </source>
</evidence>
<evidence type="ECO:0000256" key="7">
    <source>
        <dbReference type="RuleBase" id="RU363032"/>
    </source>
</evidence>
<feature type="transmembrane region" description="Helical" evidence="7">
    <location>
        <begin position="116"/>
        <end position="137"/>
    </location>
</feature>
<evidence type="ECO:0000313" key="9">
    <source>
        <dbReference type="EMBL" id="TQL86044.1"/>
    </source>
</evidence>
<evidence type="ECO:0000259" key="8">
    <source>
        <dbReference type="PROSITE" id="PS50928"/>
    </source>
</evidence>
<dbReference type="CDD" id="cd06261">
    <property type="entry name" value="TM_PBP2"/>
    <property type="match status" value="1"/>
</dbReference>
<dbReference type="RefSeq" id="WP_229673158.1">
    <property type="nucleotide sequence ID" value="NZ_VFOX01000001.1"/>
</dbReference>
<evidence type="ECO:0000256" key="5">
    <source>
        <dbReference type="ARBA" id="ARBA00022989"/>
    </source>
</evidence>
<sequence length="271" mass="29519">MTTIADPAIERQLKDAVKAERGSVWVRRLGPYTPLLILVVWEICSRTGVLDARFFPAPSSIVETFFELLASGVLLENISITLSRIAIGFVMGAIPGIILGVLLGSVRTLRLLLDPIFSSLLPVPKVAIFPLLLLIFGLGETSKYVIVAIGVFFYLLFNTLSGVMQTPPLLNDVANANGATRLQRWMTVSFPYALPSIFTGIKLATGGAFVIIAASEFVGANSGLGYMIWSSWGTFAVSKMYVGIVTISVLGYAATWLWALLERRVVPWVKY</sequence>
<dbReference type="AlphaFoldDB" id="A0A543BMK0"/>
<dbReference type="EMBL" id="VFOX01000001">
    <property type="protein sequence ID" value="TQL86044.1"/>
    <property type="molecule type" value="Genomic_DNA"/>
</dbReference>
<dbReference type="InterPro" id="IPR000515">
    <property type="entry name" value="MetI-like"/>
</dbReference>
<keyword evidence="3" id="KW-1003">Cell membrane</keyword>
<feature type="transmembrane region" description="Helical" evidence="7">
    <location>
        <begin position="208"/>
        <end position="229"/>
    </location>
</feature>
<dbReference type="PANTHER" id="PTHR30151">
    <property type="entry name" value="ALKANE SULFONATE ABC TRANSPORTER-RELATED, MEMBRANE SUBUNIT"/>
    <property type="match status" value="1"/>
</dbReference>
<dbReference type="GO" id="GO:0005886">
    <property type="term" value="C:plasma membrane"/>
    <property type="evidence" value="ECO:0007669"/>
    <property type="project" value="UniProtKB-SubCell"/>
</dbReference>
<name>A0A543BMK0_9MICO</name>
<feature type="domain" description="ABC transmembrane type-1" evidence="8">
    <location>
        <begin position="78"/>
        <end position="262"/>
    </location>
</feature>
<accession>A0A543BMK0</accession>
<protein>
    <submittedName>
        <fullName evidence="9">NitT/TauT family transport system permease protein</fullName>
    </submittedName>
</protein>
<evidence type="ECO:0000256" key="6">
    <source>
        <dbReference type="ARBA" id="ARBA00023136"/>
    </source>
</evidence>
<evidence type="ECO:0000256" key="2">
    <source>
        <dbReference type="ARBA" id="ARBA00022448"/>
    </source>
</evidence>
<feature type="transmembrane region" description="Helical" evidence="7">
    <location>
        <begin position="85"/>
        <end position="104"/>
    </location>
</feature>
<dbReference type="Pfam" id="PF00528">
    <property type="entry name" value="BPD_transp_1"/>
    <property type="match status" value="1"/>
</dbReference>
<reference evidence="9 10" key="1">
    <citation type="submission" date="2019-06" db="EMBL/GenBank/DDBJ databases">
        <title>Sequencing the genomes of 1000 actinobacteria strains.</title>
        <authorList>
            <person name="Klenk H.-P."/>
        </authorList>
    </citation>
    <scope>NUCLEOTIDE SEQUENCE [LARGE SCALE GENOMIC DNA]</scope>
    <source>
        <strain evidence="9 10">DSM 20169</strain>
    </source>
</reference>
<evidence type="ECO:0000313" key="10">
    <source>
        <dbReference type="Proteomes" id="UP000317209"/>
    </source>
</evidence>
<feature type="transmembrane region" description="Helical" evidence="7">
    <location>
        <begin position="144"/>
        <end position="164"/>
    </location>
</feature>
<dbReference type="InterPro" id="IPR035906">
    <property type="entry name" value="MetI-like_sf"/>
</dbReference>
<feature type="transmembrane region" description="Helical" evidence="7">
    <location>
        <begin position="184"/>
        <end position="201"/>
    </location>
</feature>
<dbReference type="Gene3D" id="1.10.3720.10">
    <property type="entry name" value="MetI-like"/>
    <property type="match status" value="1"/>
</dbReference>
<keyword evidence="10" id="KW-1185">Reference proteome</keyword>
<gene>
    <name evidence="9" type="ORF">FB560_1682</name>
</gene>
<keyword evidence="2 7" id="KW-0813">Transport</keyword>
<feature type="transmembrane region" description="Helical" evidence="7">
    <location>
        <begin position="241"/>
        <end position="261"/>
    </location>
</feature>
<comment type="caution">
    <text evidence="9">The sequence shown here is derived from an EMBL/GenBank/DDBJ whole genome shotgun (WGS) entry which is preliminary data.</text>
</comment>
<comment type="subcellular location">
    <subcellularLocation>
        <location evidence="1 7">Cell membrane</location>
        <topology evidence="1 7">Multi-pass membrane protein</topology>
    </subcellularLocation>
</comment>
<dbReference type="PROSITE" id="PS50928">
    <property type="entry name" value="ABC_TM1"/>
    <property type="match status" value="1"/>
</dbReference>
<keyword evidence="4 7" id="KW-0812">Transmembrane</keyword>
<evidence type="ECO:0000256" key="1">
    <source>
        <dbReference type="ARBA" id="ARBA00004651"/>
    </source>
</evidence>
<dbReference type="Proteomes" id="UP000317209">
    <property type="component" value="Unassembled WGS sequence"/>
</dbReference>
<keyword evidence="5 7" id="KW-1133">Transmembrane helix</keyword>
<dbReference type="SUPFAM" id="SSF161098">
    <property type="entry name" value="MetI-like"/>
    <property type="match status" value="1"/>
</dbReference>
<proteinExistence type="inferred from homology"/>
<organism evidence="9 10">
    <name type="scientific">Microbacterium saperdae</name>
    <dbReference type="NCBI Taxonomy" id="69368"/>
    <lineage>
        <taxon>Bacteria</taxon>
        <taxon>Bacillati</taxon>
        <taxon>Actinomycetota</taxon>
        <taxon>Actinomycetes</taxon>
        <taxon>Micrococcales</taxon>
        <taxon>Microbacteriaceae</taxon>
        <taxon>Microbacterium</taxon>
    </lineage>
</organism>
<keyword evidence="6 7" id="KW-0472">Membrane</keyword>
<evidence type="ECO:0000256" key="3">
    <source>
        <dbReference type="ARBA" id="ARBA00022475"/>
    </source>
</evidence>
<dbReference type="GO" id="GO:0055085">
    <property type="term" value="P:transmembrane transport"/>
    <property type="evidence" value="ECO:0007669"/>
    <property type="project" value="InterPro"/>
</dbReference>